<dbReference type="GO" id="GO:0016020">
    <property type="term" value="C:membrane"/>
    <property type="evidence" value="ECO:0007669"/>
    <property type="project" value="UniProtKB-SubCell"/>
</dbReference>
<feature type="transmembrane region" description="Helical" evidence="5">
    <location>
        <begin position="302"/>
        <end position="320"/>
    </location>
</feature>
<feature type="transmembrane region" description="Helical" evidence="5">
    <location>
        <begin position="477"/>
        <end position="497"/>
    </location>
</feature>
<name>A0A0N5A2F5_PARTI</name>
<dbReference type="CDD" id="cd07042">
    <property type="entry name" value="STAS_SulP_like_sulfate_transporter"/>
    <property type="match status" value="1"/>
</dbReference>
<dbReference type="Proteomes" id="UP000038045">
    <property type="component" value="Unplaced"/>
</dbReference>
<dbReference type="WBParaSite" id="PTRK_0001581800.1">
    <property type="protein sequence ID" value="PTRK_0001581800.1"/>
    <property type="gene ID" value="PTRK_0001581800"/>
</dbReference>
<dbReference type="PROSITE" id="PS50801">
    <property type="entry name" value="STAS"/>
    <property type="match status" value="1"/>
</dbReference>
<feature type="transmembrane region" description="Helical" evidence="5">
    <location>
        <begin position="451"/>
        <end position="471"/>
    </location>
</feature>
<proteinExistence type="predicted"/>
<dbReference type="PROSITE" id="PS50007">
    <property type="entry name" value="PIPLC_X_DOMAIN"/>
    <property type="match status" value="1"/>
</dbReference>
<accession>A0A0N5A2F5</accession>
<evidence type="ECO:0000256" key="5">
    <source>
        <dbReference type="SAM" id="Phobius"/>
    </source>
</evidence>
<protein>
    <submittedName>
        <fullName evidence="8">STAS domain-containing protein</fullName>
    </submittedName>
</protein>
<feature type="transmembrane region" description="Helical" evidence="5">
    <location>
        <begin position="254"/>
        <end position="276"/>
    </location>
</feature>
<feature type="transmembrane region" description="Helical" evidence="5">
    <location>
        <begin position="190"/>
        <end position="207"/>
    </location>
</feature>
<dbReference type="InterPro" id="IPR001902">
    <property type="entry name" value="SLC26A/SulP_fam"/>
</dbReference>
<keyword evidence="3 5" id="KW-1133">Transmembrane helix</keyword>
<keyword evidence="7" id="KW-1185">Reference proteome</keyword>
<keyword evidence="4 5" id="KW-0472">Membrane</keyword>
<dbReference type="Pfam" id="PF01740">
    <property type="entry name" value="STAS"/>
    <property type="match status" value="1"/>
</dbReference>
<dbReference type="SUPFAM" id="SSF52091">
    <property type="entry name" value="SpoIIaa-like"/>
    <property type="match status" value="1"/>
</dbReference>
<evidence type="ECO:0000259" key="6">
    <source>
        <dbReference type="PROSITE" id="PS50801"/>
    </source>
</evidence>
<evidence type="ECO:0000256" key="4">
    <source>
        <dbReference type="ARBA" id="ARBA00023136"/>
    </source>
</evidence>
<comment type="subcellular location">
    <subcellularLocation>
        <location evidence="1">Membrane</location>
        <topology evidence="1">Multi-pass membrane protein</topology>
    </subcellularLocation>
</comment>
<sequence length="833" mass="93406">MDPLPPVQLMPAKRIAMTQEEFDTKFEFVKNRQLLKRGSISTLDLSRNRINFSKIFKCCFNMNCEEGTEYVRTSVVGVINHGKDVGVLSEVGSGVISNKSLTIQNGQRGEKNLSYIIGKFIPLIDVLSQYSIKKTLLQDFIGSVIVTSHAIGEGLSLSFLGGISPICGLYSCFISFLMNSLFAKNNCEGFGINIIIMFIINQIIGKLRNSDIIVEDNDNFNMEIMTTITLMIVVNLLIILLLNLQFLIEYLPKHLISGILFGLIIKIFLSQSYTLIQLPMEMPIKNITIICLNSTSDCSKIFNIYTISISLSCLLFIFVIKRINDNIVKPLVSFRISISLLLIIFIAFLSRKIEINSNYAVDVFNHFSLPFKITLPKIYLVPYLLFDSIILSILSISIYQKFSEKNCTNFKDEVKYNIFIISIINTISSFFNGTPVSYFNENSIRVSRTKYIRTPLTFLLSSLLLIPFILFSDVIFSKLPLCVLSCFIITSSIDYLYDISKISLLWNTFRCDFFIWISSLILIIFFHDICLSIFIASMTSVIFSIVRKIQISNINILVNVTGSGVYYGEKNRYDADFFDYDNGIAVARFESPLLYNNSILFKKSMISIGEKIKGNIQPYGIGTRTPSMKSTCAAGAIQSQRDTLCIRSTLLISGDVVPTFEFLNMDKNELSKVLIIDCSGITSIDSIGVDAIVEVYKNLLDKGVKVYFSNMSANNRDLLQACNVFHAISKSAFFPSIHDAVLHAHQISGNGNSNIYMSASMHGCRDLITLSTAPSNQNISDEQPKQDSIIFSGRESSLASLTPRPSLPDQRLTLKDINKDSVPQVLRATISNG</sequence>
<reference evidence="8" key="1">
    <citation type="submission" date="2017-02" db="UniProtKB">
        <authorList>
            <consortium name="WormBaseParasite"/>
        </authorList>
    </citation>
    <scope>IDENTIFICATION</scope>
</reference>
<evidence type="ECO:0000256" key="1">
    <source>
        <dbReference type="ARBA" id="ARBA00004141"/>
    </source>
</evidence>
<feature type="transmembrane region" description="Helical" evidence="5">
    <location>
        <begin position="228"/>
        <end position="248"/>
    </location>
</feature>
<dbReference type="Gene3D" id="3.30.750.24">
    <property type="entry name" value="STAS domain"/>
    <property type="match status" value="1"/>
</dbReference>
<keyword evidence="2 5" id="KW-0812">Transmembrane</keyword>
<evidence type="ECO:0000256" key="3">
    <source>
        <dbReference type="ARBA" id="ARBA00022989"/>
    </source>
</evidence>
<evidence type="ECO:0000256" key="2">
    <source>
        <dbReference type="ARBA" id="ARBA00022692"/>
    </source>
</evidence>
<feature type="transmembrane region" description="Helical" evidence="5">
    <location>
        <begin position="513"/>
        <end position="546"/>
    </location>
</feature>
<dbReference type="Pfam" id="PF00916">
    <property type="entry name" value="Sulfate_transp"/>
    <property type="match status" value="1"/>
</dbReference>
<dbReference type="AlphaFoldDB" id="A0A0N5A2F5"/>
<organism evidence="7 8">
    <name type="scientific">Parastrongyloides trichosuri</name>
    <name type="common">Possum-specific nematode worm</name>
    <dbReference type="NCBI Taxonomy" id="131310"/>
    <lineage>
        <taxon>Eukaryota</taxon>
        <taxon>Metazoa</taxon>
        <taxon>Ecdysozoa</taxon>
        <taxon>Nematoda</taxon>
        <taxon>Chromadorea</taxon>
        <taxon>Rhabditida</taxon>
        <taxon>Tylenchina</taxon>
        <taxon>Panagrolaimomorpha</taxon>
        <taxon>Strongyloidoidea</taxon>
        <taxon>Strongyloididae</taxon>
        <taxon>Parastrongyloides</taxon>
    </lineage>
</organism>
<feature type="transmembrane region" description="Helical" evidence="5">
    <location>
        <begin position="157"/>
        <end position="178"/>
    </location>
</feature>
<dbReference type="PANTHER" id="PTHR11814">
    <property type="entry name" value="SULFATE TRANSPORTER"/>
    <property type="match status" value="1"/>
</dbReference>
<dbReference type="GO" id="GO:0055085">
    <property type="term" value="P:transmembrane transport"/>
    <property type="evidence" value="ECO:0007669"/>
    <property type="project" value="InterPro"/>
</dbReference>
<dbReference type="InterPro" id="IPR002645">
    <property type="entry name" value="STAS_dom"/>
</dbReference>
<dbReference type="STRING" id="131310.A0A0N5A2F5"/>
<feature type="domain" description="STAS" evidence="6">
    <location>
        <begin position="582"/>
        <end position="744"/>
    </location>
</feature>
<feature type="transmembrane region" description="Helical" evidence="5">
    <location>
        <begin position="418"/>
        <end position="439"/>
    </location>
</feature>
<evidence type="ECO:0000313" key="8">
    <source>
        <dbReference type="WBParaSite" id="PTRK_0001581800.1"/>
    </source>
</evidence>
<feature type="transmembrane region" description="Helical" evidence="5">
    <location>
        <begin position="378"/>
        <end position="398"/>
    </location>
</feature>
<dbReference type="InterPro" id="IPR011547">
    <property type="entry name" value="SLC26A/SulP_dom"/>
</dbReference>
<feature type="transmembrane region" description="Helical" evidence="5">
    <location>
        <begin position="332"/>
        <end position="349"/>
    </location>
</feature>
<evidence type="ECO:0000313" key="7">
    <source>
        <dbReference type="Proteomes" id="UP000038045"/>
    </source>
</evidence>
<dbReference type="InterPro" id="IPR036513">
    <property type="entry name" value="STAS_dom_sf"/>
</dbReference>